<evidence type="ECO:0000256" key="4">
    <source>
        <dbReference type="ARBA" id="ARBA00022538"/>
    </source>
</evidence>
<name>A0A380L2R9_9STRE</name>
<keyword evidence="4" id="KW-0633">Potassium transport</keyword>
<comment type="similarity">
    <text evidence="2">Belongs to the TMEM175 family.</text>
</comment>
<keyword evidence="8 13" id="KW-1133">Transmembrane helix</keyword>
<keyword evidence="15" id="KW-1185">Reference proteome</keyword>
<feature type="transmembrane region" description="Helical" evidence="13">
    <location>
        <begin position="79"/>
        <end position="97"/>
    </location>
</feature>
<evidence type="ECO:0000256" key="9">
    <source>
        <dbReference type="ARBA" id="ARBA00023065"/>
    </source>
</evidence>
<accession>A0A380L2R9</accession>
<dbReference type="RefSeq" id="WP_018370815.1">
    <property type="nucleotide sequence ID" value="NZ_UHFR01000005.1"/>
</dbReference>
<dbReference type="GO" id="GO:0015252">
    <property type="term" value="F:proton channel activity"/>
    <property type="evidence" value="ECO:0007669"/>
    <property type="project" value="InterPro"/>
</dbReference>
<evidence type="ECO:0000256" key="11">
    <source>
        <dbReference type="ARBA" id="ARBA00023303"/>
    </source>
</evidence>
<evidence type="ECO:0000256" key="5">
    <source>
        <dbReference type="ARBA" id="ARBA00022692"/>
    </source>
</evidence>
<evidence type="ECO:0000313" key="15">
    <source>
        <dbReference type="Proteomes" id="UP000254634"/>
    </source>
</evidence>
<reference evidence="14" key="1">
    <citation type="submission" date="2018-06" db="EMBL/GenBank/DDBJ databases">
        <authorList>
            <consortium name="Pathogen Informatics"/>
            <person name="Doyle S."/>
        </authorList>
    </citation>
    <scope>NUCLEOTIDE SEQUENCE [LARGE SCALE GENOMIC DNA]</scope>
    <source>
        <strain evidence="14">NCTC13765</strain>
    </source>
</reference>
<dbReference type="AlphaFoldDB" id="A0A380L2R9"/>
<feature type="transmembrane region" description="Helical" evidence="13">
    <location>
        <begin position="109"/>
        <end position="128"/>
    </location>
</feature>
<keyword evidence="10 13" id="KW-0472">Membrane</keyword>
<evidence type="ECO:0000256" key="2">
    <source>
        <dbReference type="ARBA" id="ARBA00006920"/>
    </source>
</evidence>
<keyword evidence="9" id="KW-0406">Ion transport</keyword>
<evidence type="ECO:0000313" key="14">
    <source>
        <dbReference type="EMBL" id="SUN77557.1"/>
    </source>
</evidence>
<gene>
    <name evidence="14" type="ORF">NCTC13765_02084</name>
</gene>
<evidence type="ECO:0000256" key="1">
    <source>
        <dbReference type="ARBA" id="ARBA00004141"/>
    </source>
</evidence>
<keyword evidence="5 13" id="KW-0812">Transmembrane</keyword>
<keyword evidence="7" id="KW-0630">Potassium</keyword>
<keyword evidence="6" id="KW-0631">Potassium channel</keyword>
<evidence type="ECO:0000256" key="8">
    <source>
        <dbReference type="ARBA" id="ARBA00022989"/>
    </source>
</evidence>
<protein>
    <submittedName>
        <fullName evidence="14">Membrane protein</fullName>
    </submittedName>
</protein>
<evidence type="ECO:0000256" key="3">
    <source>
        <dbReference type="ARBA" id="ARBA00022448"/>
    </source>
</evidence>
<dbReference type="GO" id="GO:0016020">
    <property type="term" value="C:membrane"/>
    <property type="evidence" value="ECO:0007669"/>
    <property type="project" value="UniProtKB-SubCell"/>
</dbReference>
<keyword evidence="11" id="KW-0407">Ion channel</keyword>
<comment type="catalytic activity">
    <reaction evidence="12">
        <text>K(+)(in) = K(+)(out)</text>
        <dbReference type="Rhea" id="RHEA:29463"/>
        <dbReference type="ChEBI" id="CHEBI:29103"/>
    </reaction>
</comment>
<sequence>MKNTIMDKERLGAFIDAVIAIVMTILVLELEKPQEYSLAGLWELRASFFAYALSFFWLGAMWVNLHFSFHQVEKISQKTVWATIIMLFLSSFFPYTTKLIAADFSNSTMQAFYGIVVLLITFSVQYYYRTLYEINPKMFESYNIRRQTWARYDIGLKVLGLLLSISIFPPASSVAVLITLTCLVIPNQLK</sequence>
<dbReference type="EMBL" id="UHFR01000005">
    <property type="protein sequence ID" value="SUN77557.1"/>
    <property type="molecule type" value="Genomic_DNA"/>
</dbReference>
<dbReference type="GO" id="GO:0005267">
    <property type="term" value="F:potassium channel activity"/>
    <property type="evidence" value="ECO:0007669"/>
    <property type="project" value="UniProtKB-KW"/>
</dbReference>
<evidence type="ECO:0000256" key="13">
    <source>
        <dbReference type="SAM" id="Phobius"/>
    </source>
</evidence>
<keyword evidence="3" id="KW-0813">Transport</keyword>
<comment type="subcellular location">
    <subcellularLocation>
        <location evidence="1">Membrane</location>
        <topology evidence="1">Multi-pass membrane protein</topology>
    </subcellularLocation>
</comment>
<feature type="transmembrane region" description="Helical" evidence="13">
    <location>
        <begin position="12"/>
        <end position="28"/>
    </location>
</feature>
<evidence type="ECO:0000256" key="7">
    <source>
        <dbReference type="ARBA" id="ARBA00022958"/>
    </source>
</evidence>
<evidence type="ECO:0000256" key="6">
    <source>
        <dbReference type="ARBA" id="ARBA00022826"/>
    </source>
</evidence>
<dbReference type="Proteomes" id="UP000254634">
    <property type="component" value="Unassembled WGS sequence"/>
</dbReference>
<organism evidence="14 15">
    <name type="scientific">Streptococcus massiliensis</name>
    <dbReference type="NCBI Taxonomy" id="313439"/>
    <lineage>
        <taxon>Bacteria</taxon>
        <taxon>Bacillati</taxon>
        <taxon>Bacillota</taxon>
        <taxon>Bacilli</taxon>
        <taxon>Lactobacillales</taxon>
        <taxon>Streptococcaceae</taxon>
        <taxon>Streptococcus</taxon>
    </lineage>
</organism>
<evidence type="ECO:0000256" key="10">
    <source>
        <dbReference type="ARBA" id="ARBA00023136"/>
    </source>
</evidence>
<dbReference type="Pfam" id="PF06736">
    <property type="entry name" value="TMEM175"/>
    <property type="match status" value="1"/>
</dbReference>
<dbReference type="OrthoDB" id="7626281at2"/>
<evidence type="ECO:0000256" key="12">
    <source>
        <dbReference type="ARBA" id="ARBA00034430"/>
    </source>
</evidence>
<dbReference type="STRING" id="1123307.GCA_000380065_00131"/>
<feature type="transmembrane region" description="Helical" evidence="13">
    <location>
        <begin position="48"/>
        <end position="67"/>
    </location>
</feature>
<proteinExistence type="inferred from homology"/>
<dbReference type="InterPro" id="IPR010617">
    <property type="entry name" value="TMEM175-like"/>
</dbReference>